<dbReference type="EMBL" id="RFFI01000035">
    <property type="protein sequence ID" value="RMI12550.1"/>
    <property type="molecule type" value="Genomic_DNA"/>
</dbReference>
<accession>A0A3M2JL06</accession>
<organism evidence="2 3">
    <name type="scientific">Cellulomonas triticagri</name>
    <dbReference type="NCBI Taxonomy" id="2483352"/>
    <lineage>
        <taxon>Bacteria</taxon>
        <taxon>Bacillati</taxon>
        <taxon>Actinomycetota</taxon>
        <taxon>Actinomycetes</taxon>
        <taxon>Micrococcales</taxon>
        <taxon>Cellulomonadaceae</taxon>
        <taxon>Cellulomonas</taxon>
    </lineage>
</organism>
<keyword evidence="1" id="KW-1133">Transmembrane helix</keyword>
<dbReference type="AlphaFoldDB" id="A0A3M2JL06"/>
<evidence type="ECO:0000313" key="3">
    <source>
        <dbReference type="Proteomes" id="UP000269289"/>
    </source>
</evidence>
<keyword evidence="1" id="KW-0472">Membrane</keyword>
<feature type="transmembrane region" description="Helical" evidence="1">
    <location>
        <begin position="86"/>
        <end position="110"/>
    </location>
</feature>
<feature type="transmembrane region" description="Helical" evidence="1">
    <location>
        <begin position="12"/>
        <end position="30"/>
    </location>
</feature>
<proteinExistence type="predicted"/>
<feature type="transmembrane region" description="Helical" evidence="1">
    <location>
        <begin position="170"/>
        <end position="188"/>
    </location>
</feature>
<sequence>MPPKAPWFARPSDLWSVLLVGGAVIAWNAVTLVRDLVRLLPNQDVQVDVLLRGVPLDLPIGPGGATVAAHVDTAGVTVPDMPPGTYVSALGAAVVPPLATIAITVCVLLLCRQMLGGQFFSQRATRLITAVSLLIAGGWFAWFGFSVMASNGALALVADPAVLDAAERPMSWTPILAAMAVGALAAAFHAGERMQRDAEGLV</sequence>
<evidence type="ECO:0000256" key="1">
    <source>
        <dbReference type="SAM" id="Phobius"/>
    </source>
</evidence>
<evidence type="ECO:0000313" key="2">
    <source>
        <dbReference type="EMBL" id="RMI12550.1"/>
    </source>
</evidence>
<keyword evidence="1" id="KW-0812">Transmembrane</keyword>
<name>A0A3M2JL06_9CELL</name>
<feature type="transmembrane region" description="Helical" evidence="1">
    <location>
        <begin position="131"/>
        <end position="158"/>
    </location>
</feature>
<evidence type="ECO:0008006" key="4">
    <source>
        <dbReference type="Google" id="ProtNLM"/>
    </source>
</evidence>
<reference evidence="2 3" key="1">
    <citation type="submission" date="2018-10" db="EMBL/GenBank/DDBJ databases">
        <title>Isolation, diversity and antifungal activity of actinobacteria from wheat.</title>
        <authorList>
            <person name="Han C."/>
        </authorList>
    </citation>
    <scope>NUCLEOTIDE SEQUENCE [LARGE SCALE GENOMIC DNA]</scope>
    <source>
        <strain evidence="2 3">NEAU-YY56</strain>
    </source>
</reference>
<gene>
    <name evidence="2" type="ORF">EBM89_08230</name>
</gene>
<dbReference type="Proteomes" id="UP000269289">
    <property type="component" value="Unassembled WGS sequence"/>
</dbReference>
<dbReference type="RefSeq" id="WP_122148959.1">
    <property type="nucleotide sequence ID" value="NZ_RFFI01000035.1"/>
</dbReference>
<comment type="caution">
    <text evidence="2">The sequence shown here is derived from an EMBL/GenBank/DDBJ whole genome shotgun (WGS) entry which is preliminary data.</text>
</comment>
<protein>
    <recommendedName>
        <fullName evidence="4">DUF2975 domain-containing protein</fullName>
    </recommendedName>
</protein>
<keyword evidence="3" id="KW-1185">Reference proteome</keyword>
<dbReference type="OrthoDB" id="5148898at2"/>